<organism evidence="2 3">
    <name type="scientific">Aquimarina gracilis</name>
    <dbReference type="NCBI Taxonomy" id="874422"/>
    <lineage>
        <taxon>Bacteria</taxon>
        <taxon>Pseudomonadati</taxon>
        <taxon>Bacteroidota</taxon>
        <taxon>Flavobacteriia</taxon>
        <taxon>Flavobacteriales</taxon>
        <taxon>Flavobacteriaceae</taxon>
        <taxon>Aquimarina</taxon>
    </lineage>
</organism>
<dbReference type="EMBL" id="JAYKLX010000001">
    <property type="protein sequence ID" value="MEB3344043.1"/>
    <property type="molecule type" value="Genomic_DNA"/>
</dbReference>
<evidence type="ECO:0000313" key="3">
    <source>
        <dbReference type="Proteomes" id="UP001327027"/>
    </source>
</evidence>
<keyword evidence="3" id="KW-1185">Reference proteome</keyword>
<dbReference type="RefSeq" id="WP_324178096.1">
    <property type="nucleotide sequence ID" value="NZ_BAABAW010000016.1"/>
</dbReference>
<evidence type="ECO:0000256" key="1">
    <source>
        <dbReference type="SAM" id="MobiDB-lite"/>
    </source>
</evidence>
<feature type="compositionally biased region" description="Polar residues" evidence="1">
    <location>
        <begin position="16"/>
        <end position="27"/>
    </location>
</feature>
<dbReference type="Proteomes" id="UP001327027">
    <property type="component" value="Unassembled WGS sequence"/>
</dbReference>
<feature type="region of interest" description="Disordered" evidence="1">
    <location>
        <begin position="1"/>
        <end position="35"/>
    </location>
</feature>
<accession>A0ABU5ZQV9</accession>
<comment type="caution">
    <text evidence="2">The sequence shown here is derived from an EMBL/GenBank/DDBJ whole genome shotgun (WGS) entry which is preliminary data.</text>
</comment>
<sequence>MKAPLENTQEQKKETVQSVQQEPTTGGTAMMVDNRPSAVYQRKLRSAIDASPTNDKPVQRKVLKGSSRFQQIATSMGEKYGVNTSKLVATHNSPFPATLGAAATIQGNNIHFAPKMDTDHNIKHEVAHAIDNKLHGTPKGDKMINGHKVDTTREKVVDTMVKNTQQVKGTNSKNSAKEEVSDSPVQRLPFVLNQVTKKLRKGGFEFDDDAVTKEGDGNISRLTIEQMQYQGLDFNDVVFEVRGRILEGDIAQGVRLNIGAITGNNLKVGNKFYRVTINNLNINILLIKKIKNIGVILTTMIINGIIRWLPLPKSLRPNQISVPYSKYGLNMLGAGSEITIQQLQIDTLLGSIATRIGKGGYTGEEGEVQTQSRVEGSVQVNNLALNVARVPNRNQDEYETNVAMGNLTIDQRKKKLIKAGRETNKTARDQFAIANLDFTISQNRDNFNLNNLNFDNQVPSTIIIQNKGPFRNITIDSLQSAVNQNGTGNITANISITIKNLPLVNINFPVNVPITNWVVTLDDIYQQISVGLRTNYLPLPVETILSYIIDLRNPGVLRRTLEVFDPEIPNTDQDVITTAAAQGNQPERSLGINIARLFEYHAASKIRGALGR</sequence>
<evidence type="ECO:0000313" key="2">
    <source>
        <dbReference type="EMBL" id="MEB3344043.1"/>
    </source>
</evidence>
<reference evidence="2 3" key="1">
    <citation type="journal article" date="2013" name="Int. J. Syst. Evol. Microbiol.">
        <title>Aquimarina gracilis sp. nov., isolated from the gut microflora of a mussel, Mytilus coruscus, and emended description of Aquimarina spongiae.</title>
        <authorList>
            <person name="Park S.C."/>
            <person name="Choe H.N."/>
            <person name="Baik K.S."/>
            <person name="Seong C.N."/>
        </authorList>
    </citation>
    <scope>NUCLEOTIDE SEQUENCE [LARGE SCALE GENOMIC DNA]</scope>
    <source>
        <strain evidence="2 3">PSC32</strain>
    </source>
</reference>
<gene>
    <name evidence="2" type="ORF">U6A24_01145</name>
</gene>
<proteinExistence type="predicted"/>
<protein>
    <recommendedName>
        <fullName evidence="4">DUF4157 domain-containing protein</fullName>
    </recommendedName>
</protein>
<name>A0ABU5ZQV9_9FLAO</name>
<evidence type="ECO:0008006" key="4">
    <source>
        <dbReference type="Google" id="ProtNLM"/>
    </source>
</evidence>